<reference evidence="2 3" key="1">
    <citation type="submission" date="2015-08" db="EMBL/GenBank/DDBJ databases">
        <title>Next Generation Sequencing and Analysis of the Genome of Puccinia sorghi L Schw, the Causal Agent of Maize Common Rust.</title>
        <authorList>
            <person name="Rochi L."/>
            <person name="Burguener G."/>
            <person name="Darino M."/>
            <person name="Turjanski A."/>
            <person name="Kreff E."/>
            <person name="Dieguez M.J."/>
            <person name="Sacco F."/>
        </authorList>
    </citation>
    <scope>NUCLEOTIDE SEQUENCE [LARGE SCALE GENOMIC DNA]</scope>
    <source>
        <strain evidence="2 3">RO10H11247</strain>
    </source>
</reference>
<proteinExistence type="predicted"/>
<keyword evidence="3" id="KW-1185">Reference proteome</keyword>
<dbReference type="EMBL" id="LAVV01009593">
    <property type="protein sequence ID" value="KNZ50341.1"/>
    <property type="molecule type" value="Genomic_DNA"/>
</dbReference>
<feature type="domain" description="Tc1-like transposase DDE" evidence="1">
    <location>
        <begin position="72"/>
        <end position="155"/>
    </location>
</feature>
<dbReference type="VEuPathDB" id="FungiDB:VP01_4482g2"/>
<dbReference type="Gene3D" id="3.30.420.10">
    <property type="entry name" value="Ribonuclease H-like superfamily/Ribonuclease H"/>
    <property type="match status" value="1"/>
</dbReference>
<organism evidence="2 3">
    <name type="scientific">Puccinia sorghi</name>
    <dbReference type="NCBI Taxonomy" id="27349"/>
    <lineage>
        <taxon>Eukaryota</taxon>
        <taxon>Fungi</taxon>
        <taxon>Dikarya</taxon>
        <taxon>Basidiomycota</taxon>
        <taxon>Pucciniomycotina</taxon>
        <taxon>Pucciniomycetes</taxon>
        <taxon>Pucciniales</taxon>
        <taxon>Pucciniaceae</taxon>
        <taxon>Puccinia</taxon>
    </lineage>
</organism>
<protein>
    <recommendedName>
        <fullName evidence="1">Tc1-like transposase DDE domain-containing protein</fullName>
    </recommendedName>
</protein>
<dbReference type="PANTHER" id="PTHR46564">
    <property type="entry name" value="TRANSPOSASE"/>
    <property type="match status" value="1"/>
</dbReference>
<dbReference type="InterPro" id="IPR036397">
    <property type="entry name" value="RNaseH_sf"/>
</dbReference>
<dbReference type="OrthoDB" id="2142724at2759"/>
<gene>
    <name evidence="2" type="ORF">VP01_4482g2</name>
</gene>
<evidence type="ECO:0000259" key="1">
    <source>
        <dbReference type="Pfam" id="PF13358"/>
    </source>
</evidence>
<dbReference type="AlphaFoldDB" id="A0A0L6UP95"/>
<dbReference type="Pfam" id="PF13358">
    <property type="entry name" value="DDE_3"/>
    <property type="match status" value="1"/>
</dbReference>
<name>A0A0L6UP95_9BASI</name>
<comment type="caution">
    <text evidence="2">The sequence shown here is derived from an EMBL/GenBank/DDBJ whole genome shotgun (WGS) entry which is preliminary data.</text>
</comment>
<dbReference type="GO" id="GO:0003676">
    <property type="term" value="F:nucleic acid binding"/>
    <property type="evidence" value="ECO:0007669"/>
    <property type="project" value="InterPro"/>
</dbReference>
<evidence type="ECO:0000313" key="2">
    <source>
        <dbReference type="EMBL" id="KNZ50341.1"/>
    </source>
</evidence>
<dbReference type="InterPro" id="IPR038717">
    <property type="entry name" value="Tc1-like_DDE_dom"/>
</dbReference>
<sequence length="243" mass="27320">MADPRESKGWELIDYHNVKKMQHIPAEFLVFTGNFMIFFSPSDETAVCEKYLLQTFACSTQVTSSVHTIICQNTERINLLPAISLDSVIAMTVREDTINSKMFLPWMNRYPAPNLVLVCDSSKVHKVQRVQQLCNKAGVLLIYLPPYTAKKNLINCLQSFLGVSACQLQAINPIDLCFAVVESKLQQTQAISLTQDAEWEVCRTSAGIMSQELCTTLYRHFSYNMLFSPQSSPSVFSDSSPAI</sequence>
<dbReference type="STRING" id="27349.A0A0L6UP95"/>
<accession>A0A0L6UP95</accession>
<dbReference type="Proteomes" id="UP000037035">
    <property type="component" value="Unassembled WGS sequence"/>
</dbReference>
<dbReference type="PANTHER" id="PTHR46564:SF1">
    <property type="entry name" value="TRANSPOSASE"/>
    <property type="match status" value="1"/>
</dbReference>
<evidence type="ECO:0000313" key="3">
    <source>
        <dbReference type="Proteomes" id="UP000037035"/>
    </source>
</evidence>